<gene>
    <name evidence="3" type="ORF">IDH44_07790</name>
</gene>
<sequence>MNKKWWQNAFLLVLIVSLLGSGSAVYAQEDDQQALAGKAPFNDVPAGHWAAKHIAKLAAQNIVMGTGAGKFGPNTNVSRQDAVIMAIRLLGKQGELPDTSTIFFPESFAVSDYAYSYVVLAFELGLLDRTEEFKRADAETEQQWGPHTASREWVTKLMIRAIGKTSLATELQQMPSGFADADMVGEGYAGYVNAAVSLGLMNGVSETRFDPQGSITRAMIAKMFSGAQAFFGGSYAGQLSGVLSARTDKSITLYDEESGSERMYTVGGDSLLYRHDGTISIALGELDLYTELTVIASGTSVRYAEQLEGEPQIETFDGELARYVPSESKLWLYAGDEYVDVRYDASLQLREPSGAELELDDLPIGSALQVTMDTFRETPLAVAIVVEGAPVNKTASGTVERVAGDELTVTEESSGATETWKVDEQAVITWNNQLRGLDDLAEGNAITYTVKNSVVTRIALTQTSGVTVTGEFYEAGADSKTIQYLIDGQPNVKFVGEDVEVRIEGLSDSDLSDLVRGDRIVMTVNERNEVVSVVVQDRQVEYINGANIMYDYEKDSGAIIVKDGAGTVHAIELDKDTRIDFAGTKLTLDAAAGMLVKNRKVTIGYTDNKAVTLEFLFSYTGELTKLGTSAKTLTMRVDNGSTLELDMLAPSVEVRGKANATLSDVAVGDRITARLGGAEQDQVVTILVHDTVQRQVVSVNAASNRIELKTGTQPAETLNVQPSWRVAAQDGTALTLADLQAGDLLHVEYAGTQPVALIRVEVTIGKLTAVGADELTLRTASGATKEVELSGGVQVKKSGLAYTGTSALGGGDWVKLTRDAYGRATVEVLAPLTHQFRMYDAGTQQLYVLATRTGDPDVKFKVTSSSLLYDGSDPITMDALTSGDELTIYAADGVLLEASR</sequence>
<organism evidence="3 4">
    <name type="scientific">Paenibacillus sabuli</name>
    <dbReference type="NCBI Taxonomy" id="2772509"/>
    <lineage>
        <taxon>Bacteria</taxon>
        <taxon>Bacillati</taxon>
        <taxon>Bacillota</taxon>
        <taxon>Bacilli</taxon>
        <taxon>Bacillales</taxon>
        <taxon>Paenibacillaceae</taxon>
        <taxon>Paenibacillus</taxon>
    </lineage>
</organism>
<dbReference type="Proteomes" id="UP000621560">
    <property type="component" value="Unassembled WGS sequence"/>
</dbReference>
<evidence type="ECO:0000313" key="3">
    <source>
        <dbReference type="EMBL" id="MBD2845089.1"/>
    </source>
</evidence>
<feature type="signal peptide" evidence="1">
    <location>
        <begin position="1"/>
        <end position="26"/>
    </location>
</feature>
<evidence type="ECO:0000313" key="4">
    <source>
        <dbReference type="Proteomes" id="UP000621560"/>
    </source>
</evidence>
<protein>
    <submittedName>
        <fullName evidence="3">S-layer homology domain-containing protein</fullName>
    </submittedName>
</protein>
<feature type="domain" description="SLH" evidence="2">
    <location>
        <begin position="175"/>
        <end position="238"/>
    </location>
</feature>
<dbReference type="PROSITE" id="PS51272">
    <property type="entry name" value="SLH"/>
    <property type="match status" value="2"/>
</dbReference>
<name>A0A927BT74_9BACL</name>
<evidence type="ECO:0000256" key="1">
    <source>
        <dbReference type="SAM" id="SignalP"/>
    </source>
</evidence>
<proteinExistence type="predicted"/>
<keyword evidence="4" id="KW-1185">Reference proteome</keyword>
<feature type="chain" id="PRO_5039678061" evidence="1">
    <location>
        <begin position="27"/>
        <end position="900"/>
    </location>
</feature>
<accession>A0A927BT74</accession>
<evidence type="ECO:0000259" key="2">
    <source>
        <dbReference type="PROSITE" id="PS51272"/>
    </source>
</evidence>
<dbReference type="RefSeq" id="WP_190916381.1">
    <property type="nucleotide sequence ID" value="NZ_JACXIZ010000014.1"/>
</dbReference>
<reference evidence="3" key="1">
    <citation type="submission" date="2020-09" db="EMBL/GenBank/DDBJ databases">
        <title>A novel bacterium of genus Paenibacillus, isolated from South China Sea.</title>
        <authorList>
            <person name="Huang H."/>
            <person name="Mo K."/>
            <person name="Hu Y."/>
        </authorList>
    </citation>
    <scope>NUCLEOTIDE SEQUENCE</scope>
    <source>
        <strain evidence="3">IB182496</strain>
    </source>
</reference>
<comment type="caution">
    <text evidence="3">The sequence shown here is derived from an EMBL/GenBank/DDBJ whole genome shotgun (WGS) entry which is preliminary data.</text>
</comment>
<dbReference type="Pfam" id="PF00395">
    <property type="entry name" value="SLH"/>
    <property type="match status" value="2"/>
</dbReference>
<dbReference type="AlphaFoldDB" id="A0A927BT74"/>
<keyword evidence="1" id="KW-0732">Signal</keyword>
<feature type="domain" description="SLH" evidence="2">
    <location>
        <begin position="37"/>
        <end position="100"/>
    </location>
</feature>
<dbReference type="InterPro" id="IPR001119">
    <property type="entry name" value="SLH_dom"/>
</dbReference>
<dbReference type="EMBL" id="JACXIZ010000014">
    <property type="protein sequence ID" value="MBD2845089.1"/>
    <property type="molecule type" value="Genomic_DNA"/>
</dbReference>